<gene>
    <name evidence="1" type="ORF">PG986_000861</name>
</gene>
<accession>A0ABR1QVE8</accession>
<dbReference type="Proteomes" id="UP001391051">
    <property type="component" value="Unassembled WGS sequence"/>
</dbReference>
<sequence>MRGDNLSLGWANRRREAIANAYARVRVVSNHGLDDGGPPAHDHQVVIGPANATQLYPHDEAPQNVGGPAFPDSLPIYATAKPLNNTQYGQRRHTSNKLFPSTRLTHSMPWDMHLRLRPHRTDSRKKHSFETEVPGKNVNLGEMDRILKQEFGRRKDYRVVVGHPPIHHCVLETASDLRIANYRFEMTDAWYTPRDL</sequence>
<reference evidence="1 2" key="1">
    <citation type="submission" date="2023-01" db="EMBL/GenBank/DDBJ databases">
        <title>Analysis of 21 Apiospora genomes using comparative genomics revels a genus with tremendous synthesis potential of carbohydrate active enzymes and secondary metabolites.</title>
        <authorList>
            <person name="Sorensen T."/>
        </authorList>
    </citation>
    <scope>NUCLEOTIDE SEQUENCE [LARGE SCALE GENOMIC DNA]</scope>
    <source>
        <strain evidence="1 2">CBS 24483</strain>
    </source>
</reference>
<organism evidence="1 2">
    <name type="scientific">Apiospora aurea</name>
    <dbReference type="NCBI Taxonomy" id="335848"/>
    <lineage>
        <taxon>Eukaryota</taxon>
        <taxon>Fungi</taxon>
        <taxon>Dikarya</taxon>
        <taxon>Ascomycota</taxon>
        <taxon>Pezizomycotina</taxon>
        <taxon>Sordariomycetes</taxon>
        <taxon>Xylariomycetidae</taxon>
        <taxon>Amphisphaeriales</taxon>
        <taxon>Apiosporaceae</taxon>
        <taxon>Apiospora</taxon>
    </lineage>
</organism>
<evidence type="ECO:0000313" key="2">
    <source>
        <dbReference type="Proteomes" id="UP001391051"/>
    </source>
</evidence>
<dbReference type="EMBL" id="JAQQWE010000001">
    <property type="protein sequence ID" value="KAK7966584.1"/>
    <property type="molecule type" value="Genomic_DNA"/>
</dbReference>
<evidence type="ECO:0000313" key="1">
    <source>
        <dbReference type="EMBL" id="KAK7966584.1"/>
    </source>
</evidence>
<dbReference type="RefSeq" id="XP_066705976.1">
    <property type="nucleotide sequence ID" value="XM_066837083.1"/>
</dbReference>
<protein>
    <submittedName>
        <fullName evidence="1">Uncharacterized protein</fullName>
    </submittedName>
</protein>
<keyword evidence="2" id="KW-1185">Reference proteome</keyword>
<name>A0ABR1QVE8_9PEZI</name>
<proteinExistence type="predicted"/>
<comment type="caution">
    <text evidence="1">The sequence shown here is derived from an EMBL/GenBank/DDBJ whole genome shotgun (WGS) entry which is preliminary data.</text>
</comment>
<dbReference type="GeneID" id="92070145"/>